<dbReference type="Gene3D" id="3.40.50.11190">
    <property type="match status" value="1"/>
</dbReference>
<organism evidence="2 3">
    <name type="scientific">Hymenobacter ginkgonis</name>
    <dbReference type="NCBI Taxonomy" id="2682976"/>
    <lineage>
        <taxon>Bacteria</taxon>
        <taxon>Pseudomonadati</taxon>
        <taxon>Bacteroidota</taxon>
        <taxon>Cytophagia</taxon>
        <taxon>Cytophagales</taxon>
        <taxon>Hymenobacteraceae</taxon>
        <taxon>Hymenobacter</taxon>
    </lineage>
</organism>
<comment type="caution">
    <text evidence="2">The sequence shown here is derived from an EMBL/GenBank/DDBJ whole genome shotgun (WGS) entry which is preliminary data.</text>
</comment>
<dbReference type="PANTHER" id="PTHR43328">
    <property type="entry name" value="ACETYLTRANSFERASE-RELATED"/>
    <property type="match status" value="1"/>
</dbReference>
<sequence>MLAAFLSSCRLFFRADGSTTTGLGHLIRCQALAQALQPAFKATFMLREVAPPIAQQLAAATLTVQAIPTEVPAGLPEAGWLASQLAATDILILDGYQFGPAYQRLLAATGAALVCLDDLITPPFWAEVVLNQAGGVGPAAYAQVPLARLYLGPAFALLRPPFWQNSVEKQLVTTPLRLFLNMGGADPGNQTAALLPQLRRQFPSYELAVVTGAAYPHQAALQAVAEQLGPPIVLHHDLTATALAALLRTCQVFVCPPSGVAYECCAAGGAVLLHQTADNQQAMFTFLIGEGLALPLAEGLTWAESDLPALAARQQPRQQALFDGLAGQRLQAVFAELATAHRYQLRRATAADAALYFAWANDPAVRQNAIYAAPITWETHVAWFARRLQDADSYLYLLSSAGGEPIGQVRVEFDEPGQPGLIDYSVAPSHRGQGVGTLLLRRALQRLRHDRPELAGGAVLGQVKAGNVASARVFERLRFMRQAAVTLHGEAYEVFRLHFPLDS</sequence>
<dbReference type="Gene3D" id="3.40.50.2000">
    <property type="entry name" value="Glycogen Phosphorylase B"/>
    <property type="match status" value="1"/>
</dbReference>
<name>A0A7K1TB07_9BACT</name>
<dbReference type="Gene3D" id="3.40.630.30">
    <property type="match status" value="1"/>
</dbReference>
<dbReference type="Proteomes" id="UP000441336">
    <property type="component" value="Unassembled WGS sequence"/>
</dbReference>
<dbReference type="GO" id="GO:0016747">
    <property type="term" value="F:acyltransferase activity, transferring groups other than amino-acyl groups"/>
    <property type="evidence" value="ECO:0007669"/>
    <property type="project" value="InterPro"/>
</dbReference>
<accession>A0A7K1TB07</accession>
<dbReference type="SUPFAM" id="SSF55729">
    <property type="entry name" value="Acyl-CoA N-acyltransferases (Nat)"/>
    <property type="match status" value="1"/>
</dbReference>
<evidence type="ECO:0000313" key="2">
    <source>
        <dbReference type="EMBL" id="MVN75381.1"/>
    </source>
</evidence>
<proteinExistence type="predicted"/>
<reference evidence="2 3" key="1">
    <citation type="submission" date="2019-12" db="EMBL/GenBank/DDBJ databases">
        <title>Hymenobacter sp. HMF4947 Genome sequencing and assembly.</title>
        <authorList>
            <person name="Kang H."/>
            <person name="Cha I."/>
            <person name="Kim H."/>
            <person name="Joh K."/>
        </authorList>
    </citation>
    <scope>NUCLEOTIDE SEQUENCE [LARGE SCALE GENOMIC DNA]</scope>
    <source>
        <strain evidence="2 3">HMF4947</strain>
    </source>
</reference>
<dbReference type="AlphaFoldDB" id="A0A7K1TB07"/>
<keyword evidence="3" id="KW-1185">Reference proteome</keyword>
<gene>
    <name evidence="2" type="ORF">GO988_03490</name>
</gene>
<feature type="domain" description="N-acetyltransferase" evidence="1">
    <location>
        <begin position="343"/>
        <end position="503"/>
    </location>
</feature>
<evidence type="ECO:0000313" key="3">
    <source>
        <dbReference type="Proteomes" id="UP000441336"/>
    </source>
</evidence>
<keyword evidence="2" id="KW-0808">Transferase</keyword>
<dbReference type="InterPro" id="IPR000182">
    <property type="entry name" value="GNAT_dom"/>
</dbReference>
<dbReference type="InterPro" id="IPR016181">
    <property type="entry name" value="Acyl_CoA_acyltransferase"/>
</dbReference>
<evidence type="ECO:0000259" key="1">
    <source>
        <dbReference type="PROSITE" id="PS51186"/>
    </source>
</evidence>
<dbReference type="RefSeq" id="WP_157562125.1">
    <property type="nucleotide sequence ID" value="NZ_WQKZ01000001.1"/>
</dbReference>
<dbReference type="PANTHER" id="PTHR43328:SF1">
    <property type="entry name" value="N-ACETYLTRANSFERASE DOMAIN-CONTAINING PROTEIN"/>
    <property type="match status" value="1"/>
</dbReference>
<dbReference type="PROSITE" id="PS51186">
    <property type="entry name" value="GNAT"/>
    <property type="match status" value="1"/>
</dbReference>
<dbReference type="EMBL" id="WQKZ01000001">
    <property type="protein sequence ID" value="MVN75381.1"/>
    <property type="molecule type" value="Genomic_DNA"/>
</dbReference>
<protein>
    <submittedName>
        <fullName evidence="2">GNAT family N-acetyltransferase</fullName>
    </submittedName>
</protein>
<dbReference type="Pfam" id="PF13302">
    <property type="entry name" value="Acetyltransf_3"/>
    <property type="match status" value="1"/>
</dbReference>